<dbReference type="AlphaFoldDB" id="A0A6M0QNH9"/>
<reference evidence="7 8" key="1">
    <citation type="submission" date="2020-02" db="EMBL/GenBank/DDBJ databases">
        <authorList>
            <person name="Chen W.-M."/>
        </authorList>
    </citation>
    <scope>NUCLEOTIDE SEQUENCE [LARGE SCALE GENOMIC DNA]</scope>
    <source>
        <strain evidence="7 8">KMS-5</strain>
    </source>
</reference>
<dbReference type="Pfam" id="PF04893">
    <property type="entry name" value="Yip1"/>
    <property type="match status" value="1"/>
</dbReference>
<proteinExistence type="predicted"/>
<evidence type="ECO:0000256" key="3">
    <source>
        <dbReference type="ARBA" id="ARBA00022989"/>
    </source>
</evidence>
<keyword evidence="2 5" id="KW-0812">Transmembrane</keyword>
<evidence type="ECO:0000313" key="7">
    <source>
        <dbReference type="EMBL" id="NEY89028.1"/>
    </source>
</evidence>
<comment type="caution">
    <text evidence="7">The sequence shown here is derived from an EMBL/GenBank/DDBJ whole genome shotgun (WGS) entry which is preliminary data.</text>
</comment>
<comment type="subcellular location">
    <subcellularLocation>
        <location evidence="1">Membrane</location>
        <topology evidence="1">Multi-pass membrane protein</topology>
    </subcellularLocation>
</comment>
<feature type="transmembrane region" description="Helical" evidence="5">
    <location>
        <begin position="66"/>
        <end position="86"/>
    </location>
</feature>
<dbReference type="Proteomes" id="UP000477782">
    <property type="component" value="Unassembled WGS sequence"/>
</dbReference>
<dbReference type="RefSeq" id="WP_164623045.1">
    <property type="nucleotide sequence ID" value="NZ_JAAIVJ010000001.1"/>
</dbReference>
<sequence>MALIADIVESWRAPARVLRRHLARPQSEAFVFTFLFTFLLIAFVAQTPHAARMAYLLPEVPMPQRLFAAGLGLLATIPLWYGLAALSRLIAGALGGKGTWYGARLALFWALVAVTPAMLLMGLSLGFLGQGVQTNALGGLVGLVFLVLWGLMLREAERG</sequence>
<dbReference type="GO" id="GO:0016020">
    <property type="term" value="C:membrane"/>
    <property type="evidence" value="ECO:0007669"/>
    <property type="project" value="UniProtKB-SubCell"/>
</dbReference>
<keyword evidence="3 5" id="KW-1133">Transmembrane helix</keyword>
<evidence type="ECO:0000256" key="4">
    <source>
        <dbReference type="ARBA" id="ARBA00023136"/>
    </source>
</evidence>
<feature type="domain" description="Yip1" evidence="6">
    <location>
        <begin position="9"/>
        <end position="156"/>
    </location>
</feature>
<feature type="transmembrane region" description="Helical" evidence="5">
    <location>
        <begin position="107"/>
        <end position="128"/>
    </location>
</feature>
<keyword evidence="8" id="KW-1185">Reference proteome</keyword>
<evidence type="ECO:0000256" key="5">
    <source>
        <dbReference type="SAM" id="Phobius"/>
    </source>
</evidence>
<gene>
    <name evidence="7" type="ORF">G4Z14_01860</name>
</gene>
<evidence type="ECO:0000256" key="1">
    <source>
        <dbReference type="ARBA" id="ARBA00004141"/>
    </source>
</evidence>
<keyword evidence="4 5" id="KW-0472">Membrane</keyword>
<evidence type="ECO:0000256" key="2">
    <source>
        <dbReference type="ARBA" id="ARBA00022692"/>
    </source>
</evidence>
<dbReference type="EMBL" id="JAAIVJ010000001">
    <property type="protein sequence ID" value="NEY89028.1"/>
    <property type="molecule type" value="Genomic_DNA"/>
</dbReference>
<dbReference type="InterPro" id="IPR006977">
    <property type="entry name" value="Yip1_dom"/>
</dbReference>
<organism evidence="7 8">
    <name type="scientific">Tabrizicola oligotrophica</name>
    <dbReference type="NCBI Taxonomy" id="2710650"/>
    <lineage>
        <taxon>Bacteria</taxon>
        <taxon>Pseudomonadati</taxon>
        <taxon>Pseudomonadota</taxon>
        <taxon>Alphaproteobacteria</taxon>
        <taxon>Rhodobacterales</taxon>
        <taxon>Paracoccaceae</taxon>
        <taxon>Tabrizicola</taxon>
    </lineage>
</organism>
<accession>A0A6M0QNH9</accession>
<evidence type="ECO:0000313" key="8">
    <source>
        <dbReference type="Proteomes" id="UP000477782"/>
    </source>
</evidence>
<protein>
    <submittedName>
        <fullName evidence="7">YIP1 family protein</fullName>
    </submittedName>
</protein>
<name>A0A6M0QNH9_9RHOB</name>
<feature type="transmembrane region" description="Helical" evidence="5">
    <location>
        <begin position="29"/>
        <end position="46"/>
    </location>
</feature>
<feature type="transmembrane region" description="Helical" evidence="5">
    <location>
        <begin position="134"/>
        <end position="153"/>
    </location>
</feature>
<evidence type="ECO:0000259" key="6">
    <source>
        <dbReference type="Pfam" id="PF04893"/>
    </source>
</evidence>